<dbReference type="InterPro" id="IPR003796">
    <property type="entry name" value="RNR_NrdR-like"/>
</dbReference>
<dbReference type="Pfam" id="PF03477">
    <property type="entry name" value="ATP-cone"/>
    <property type="match status" value="1"/>
</dbReference>
<keyword evidence="8" id="KW-0479">Metal-binding</keyword>
<name>A0A6P1M4T6_9BACT</name>
<dbReference type="Pfam" id="PF22811">
    <property type="entry name" value="Zn_ribbon_NrdR"/>
    <property type="match status" value="1"/>
</dbReference>
<dbReference type="HAMAP" id="MF_00440">
    <property type="entry name" value="NrdR"/>
    <property type="match status" value="1"/>
</dbReference>
<comment type="similarity">
    <text evidence="8">Belongs to the NrdR family.</text>
</comment>
<proteinExistence type="inferred from homology"/>
<dbReference type="NCBIfam" id="TIGR00244">
    <property type="entry name" value="transcriptional regulator NrdR"/>
    <property type="match status" value="1"/>
</dbReference>
<dbReference type="GO" id="GO:0008270">
    <property type="term" value="F:zinc ion binding"/>
    <property type="evidence" value="ECO:0007669"/>
    <property type="project" value="UniProtKB-UniRule"/>
</dbReference>
<evidence type="ECO:0000256" key="3">
    <source>
        <dbReference type="ARBA" id="ARBA00022771"/>
    </source>
</evidence>
<comment type="cofactor">
    <cofactor evidence="8">
        <name>Zn(2+)</name>
        <dbReference type="ChEBI" id="CHEBI:29105"/>
    </cofactor>
    <text evidence="8">Binds 1 zinc ion.</text>
</comment>
<evidence type="ECO:0000256" key="6">
    <source>
        <dbReference type="ARBA" id="ARBA00023125"/>
    </source>
</evidence>
<keyword evidence="5 8" id="KW-0805">Transcription regulation</keyword>
<sequence>MKCPKCEHRENKVIDSREVREGAAIRRRRLCLNCGHRFTTYEEVMRAALQVIKRDGRREVFVREKLMQSLVIACQKRPISVQQIEQMVGTVISEAESEYEREIPSTAIGAKVMSMLEKLDEVAYVRFASVYRRFKDVSQFMNEAERLIGRE</sequence>
<keyword evidence="11" id="KW-1185">Reference proteome</keyword>
<dbReference type="RefSeq" id="WP_160627590.1">
    <property type="nucleotide sequence ID" value="NZ_CP047593.1"/>
</dbReference>
<keyword evidence="7 8" id="KW-0804">Transcription</keyword>
<dbReference type="InterPro" id="IPR055173">
    <property type="entry name" value="NrdR-like_N"/>
</dbReference>
<reference evidence="10 11" key="1">
    <citation type="submission" date="2020-01" db="EMBL/GenBank/DDBJ databases">
        <title>Ponticoccus aerotolerans gen. nov., sp. nov., an anaerobic bacterium and proposal of Ponticoccusceae fam. nov., Ponticoccusles ord. nov. and Ponticoccuse classis nov. in the phylum Kiritimatiellaeota.</title>
        <authorList>
            <person name="Zhou L.Y."/>
            <person name="Du Z.J."/>
        </authorList>
    </citation>
    <scope>NUCLEOTIDE SEQUENCE [LARGE SCALE GENOMIC DNA]</scope>
    <source>
        <strain evidence="10 11">S-5007</strain>
    </source>
</reference>
<feature type="domain" description="ATP-cone" evidence="9">
    <location>
        <begin position="49"/>
        <end position="139"/>
    </location>
</feature>
<dbReference type="KEGG" id="taer:GT409_05145"/>
<keyword evidence="1 8" id="KW-0678">Repressor</keyword>
<dbReference type="PANTHER" id="PTHR30455:SF2">
    <property type="entry name" value="TRANSCRIPTIONAL REPRESSOR NRDR"/>
    <property type="match status" value="1"/>
</dbReference>
<evidence type="ECO:0000256" key="1">
    <source>
        <dbReference type="ARBA" id="ARBA00022491"/>
    </source>
</evidence>
<dbReference type="PROSITE" id="PS51161">
    <property type="entry name" value="ATP_CONE"/>
    <property type="match status" value="1"/>
</dbReference>
<protein>
    <recommendedName>
        <fullName evidence="8">Transcriptional repressor NrdR</fullName>
    </recommendedName>
</protein>
<dbReference type="InterPro" id="IPR005144">
    <property type="entry name" value="ATP-cone_dom"/>
</dbReference>
<keyword evidence="4 8" id="KW-0067">ATP-binding</keyword>
<evidence type="ECO:0000256" key="7">
    <source>
        <dbReference type="ARBA" id="ARBA00023163"/>
    </source>
</evidence>
<evidence type="ECO:0000313" key="10">
    <source>
        <dbReference type="EMBL" id="QHI68861.1"/>
    </source>
</evidence>
<evidence type="ECO:0000256" key="4">
    <source>
        <dbReference type="ARBA" id="ARBA00022840"/>
    </source>
</evidence>
<keyword evidence="2 8" id="KW-0547">Nucleotide-binding</keyword>
<comment type="function">
    <text evidence="8">Negatively regulates transcription of bacterial ribonucleotide reductase nrd genes and operons by binding to NrdR-boxes.</text>
</comment>
<keyword evidence="6 8" id="KW-0238">DNA-binding</keyword>
<organism evidence="10 11">
    <name type="scientific">Tichowtungia aerotolerans</name>
    <dbReference type="NCBI Taxonomy" id="2697043"/>
    <lineage>
        <taxon>Bacteria</taxon>
        <taxon>Pseudomonadati</taxon>
        <taxon>Kiritimatiellota</taxon>
        <taxon>Tichowtungiia</taxon>
        <taxon>Tichowtungiales</taxon>
        <taxon>Tichowtungiaceae</taxon>
        <taxon>Tichowtungia</taxon>
    </lineage>
</organism>
<evidence type="ECO:0000256" key="5">
    <source>
        <dbReference type="ARBA" id="ARBA00023015"/>
    </source>
</evidence>
<gene>
    <name evidence="8 10" type="primary">nrdR</name>
    <name evidence="10" type="ORF">GT409_05145</name>
</gene>
<evidence type="ECO:0000256" key="8">
    <source>
        <dbReference type="HAMAP-Rule" id="MF_00440"/>
    </source>
</evidence>
<accession>A0A6P1M4T6</accession>
<keyword evidence="3 8" id="KW-0863">Zinc-finger</keyword>
<evidence type="ECO:0000256" key="2">
    <source>
        <dbReference type="ARBA" id="ARBA00022741"/>
    </source>
</evidence>
<dbReference type="AlphaFoldDB" id="A0A6P1M4T6"/>
<feature type="zinc finger region" evidence="8">
    <location>
        <begin position="3"/>
        <end position="34"/>
    </location>
</feature>
<dbReference type="EMBL" id="CP047593">
    <property type="protein sequence ID" value="QHI68861.1"/>
    <property type="molecule type" value="Genomic_DNA"/>
</dbReference>
<evidence type="ECO:0000313" key="11">
    <source>
        <dbReference type="Proteomes" id="UP000464954"/>
    </source>
</evidence>
<dbReference type="GO" id="GO:0045892">
    <property type="term" value="P:negative regulation of DNA-templated transcription"/>
    <property type="evidence" value="ECO:0007669"/>
    <property type="project" value="UniProtKB-UniRule"/>
</dbReference>
<dbReference type="Proteomes" id="UP000464954">
    <property type="component" value="Chromosome"/>
</dbReference>
<keyword evidence="8" id="KW-0862">Zinc</keyword>
<dbReference type="PANTHER" id="PTHR30455">
    <property type="entry name" value="TRANSCRIPTIONAL REPRESSOR NRDR"/>
    <property type="match status" value="1"/>
</dbReference>
<dbReference type="GO" id="GO:0005524">
    <property type="term" value="F:ATP binding"/>
    <property type="evidence" value="ECO:0007669"/>
    <property type="project" value="UniProtKB-UniRule"/>
</dbReference>
<evidence type="ECO:0000259" key="9">
    <source>
        <dbReference type="PROSITE" id="PS51161"/>
    </source>
</evidence>
<dbReference type="GO" id="GO:0003677">
    <property type="term" value="F:DNA binding"/>
    <property type="evidence" value="ECO:0007669"/>
    <property type="project" value="UniProtKB-KW"/>
</dbReference>